<evidence type="ECO:0000259" key="7">
    <source>
        <dbReference type="PROSITE" id="PS51186"/>
    </source>
</evidence>
<dbReference type="InterPro" id="IPR050680">
    <property type="entry name" value="YpeA/RimI_acetyltransf"/>
</dbReference>
<dbReference type="Gene3D" id="3.40.630.30">
    <property type="match status" value="1"/>
</dbReference>
<comment type="subcellular location">
    <subcellularLocation>
        <location evidence="5 6">Cytoplasm</location>
    </subcellularLocation>
</comment>
<keyword evidence="4 5" id="KW-0012">Acyltransferase</keyword>
<gene>
    <name evidence="5 8" type="primary">rimI</name>
    <name evidence="8" type="ORF">V6E02_01830</name>
</gene>
<dbReference type="SUPFAM" id="SSF55729">
    <property type="entry name" value="Acyl-CoA N-acyltransferases (Nat)"/>
    <property type="match status" value="1"/>
</dbReference>
<comment type="caution">
    <text evidence="5">Lacks conserved residue(s) required for the propagation of feature annotation.</text>
</comment>
<dbReference type="Pfam" id="PF00583">
    <property type="entry name" value="Acetyltransf_1"/>
    <property type="match status" value="1"/>
</dbReference>
<feature type="active site" description="Proton acceptor" evidence="5">
    <location>
        <position position="110"/>
    </location>
</feature>
<dbReference type="GO" id="GO:0005840">
    <property type="term" value="C:ribosome"/>
    <property type="evidence" value="ECO:0007669"/>
    <property type="project" value="UniProtKB-KW"/>
</dbReference>
<evidence type="ECO:0000313" key="9">
    <source>
        <dbReference type="Proteomes" id="UP001482231"/>
    </source>
</evidence>
<comment type="caution">
    <text evidence="8">The sequence shown here is derived from an EMBL/GenBank/DDBJ whole genome shotgun (WGS) entry which is preliminary data.</text>
</comment>
<keyword evidence="8" id="KW-0689">Ribosomal protein</keyword>
<keyword evidence="9" id="KW-1185">Reference proteome</keyword>
<dbReference type="EC" id="2.3.1.266" evidence="5 6"/>
<evidence type="ECO:0000256" key="1">
    <source>
        <dbReference type="ARBA" id="ARBA00005395"/>
    </source>
</evidence>
<keyword evidence="8" id="KW-0687">Ribonucleoprotein</keyword>
<evidence type="ECO:0000256" key="2">
    <source>
        <dbReference type="ARBA" id="ARBA00022490"/>
    </source>
</evidence>
<dbReference type="HAMAP" id="MF_02210">
    <property type="entry name" value="RimI"/>
    <property type="match status" value="1"/>
</dbReference>
<dbReference type="InterPro" id="IPR000182">
    <property type="entry name" value="GNAT_dom"/>
</dbReference>
<feature type="domain" description="N-acetyltransferase" evidence="7">
    <location>
        <begin position="9"/>
        <end position="153"/>
    </location>
</feature>
<proteinExistence type="inferred from homology"/>
<dbReference type="PANTHER" id="PTHR43420">
    <property type="entry name" value="ACETYLTRANSFERASE"/>
    <property type="match status" value="1"/>
</dbReference>
<evidence type="ECO:0000313" key="8">
    <source>
        <dbReference type="EMBL" id="MEO1765959.1"/>
    </source>
</evidence>
<dbReference type="InterPro" id="IPR016181">
    <property type="entry name" value="Acyl_CoA_acyltransferase"/>
</dbReference>
<organism evidence="8 9">
    <name type="scientific">Thiobacter aerophilum</name>
    <dbReference type="NCBI Taxonomy" id="3121275"/>
    <lineage>
        <taxon>Bacteria</taxon>
        <taxon>Pseudomonadati</taxon>
        <taxon>Pseudomonadota</taxon>
        <taxon>Betaproteobacteria</taxon>
        <taxon>Burkholderiales</taxon>
        <taxon>Thiobacteraceae</taxon>
        <taxon>Thiobacter</taxon>
    </lineage>
</organism>
<evidence type="ECO:0000256" key="5">
    <source>
        <dbReference type="HAMAP-Rule" id="MF_02210"/>
    </source>
</evidence>
<dbReference type="PANTHER" id="PTHR43420:SF51">
    <property type="entry name" value="PEPTIDYL-LYSINE N-ACETYLTRANSFERASE YIAC"/>
    <property type="match status" value="1"/>
</dbReference>
<keyword evidence="3 5" id="KW-0808">Transferase</keyword>
<feature type="binding site" evidence="5">
    <location>
        <begin position="76"/>
        <end position="78"/>
    </location>
    <ligand>
        <name>acetyl-CoA</name>
        <dbReference type="ChEBI" id="CHEBI:57288"/>
    </ligand>
</feature>
<keyword evidence="2 5" id="KW-0963">Cytoplasm</keyword>
<dbReference type="GO" id="GO:0008999">
    <property type="term" value="F:protein-N-terminal-alanine acetyltransferase activity"/>
    <property type="evidence" value="ECO:0007669"/>
    <property type="project" value="UniProtKB-EC"/>
</dbReference>
<evidence type="ECO:0000256" key="3">
    <source>
        <dbReference type="ARBA" id="ARBA00022679"/>
    </source>
</evidence>
<evidence type="ECO:0000256" key="4">
    <source>
        <dbReference type="ARBA" id="ARBA00023315"/>
    </source>
</evidence>
<dbReference type="EMBL" id="JBAJEX010000001">
    <property type="protein sequence ID" value="MEO1765959.1"/>
    <property type="molecule type" value="Genomic_DNA"/>
</dbReference>
<dbReference type="RefSeq" id="WP_347306565.1">
    <property type="nucleotide sequence ID" value="NZ_JBAJEX010000001.1"/>
</dbReference>
<protein>
    <recommendedName>
        <fullName evidence="5 6">[Ribosomal protein bS18]-alanine N-acetyltransferase</fullName>
        <ecNumber evidence="5 6">2.3.1.266</ecNumber>
    </recommendedName>
</protein>
<name>A0ABV0EBL8_9BURK</name>
<comment type="similarity">
    <text evidence="1 5 6">Belongs to the acetyltransferase family. RimI subfamily.</text>
</comment>
<reference evidence="8 9" key="1">
    <citation type="submission" date="2024-02" db="EMBL/GenBank/DDBJ databases">
        <title>New thermophilic sulfur-oxidizing bacteria from a hot springs of the Uzon caldera (Kamchatka, Russia).</title>
        <authorList>
            <person name="Dukat A.M."/>
            <person name="Elcheninov A.G."/>
            <person name="Frolov E.N."/>
        </authorList>
    </citation>
    <scope>NUCLEOTIDE SEQUENCE [LARGE SCALE GENOMIC DNA]</scope>
    <source>
        <strain evidence="8 9">AK1</strain>
    </source>
</reference>
<feature type="active site" description="Proton donor" evidence="5">
    <location>
        <position position="122"/>
    </location>
</feature>
<dbReference type="NCBIfam" id="TIGR01575">
    <property type="entry name" value="rimI"/>
    <property type="match status" value="1"/>
</dbReference>
<feature type="binding site" evidence="5">
    <location>
        <position position="115"/>
    </location>
    <ligand>
        <name>acetyl-CoA</name>
        <dbReference type="ChEBI" id="CHEBI:57288"/>
    </ligand>
</feature>
<dbReference type="PROSITE" id="PS51186">
    <property type="entry name" value="GNAT"/>
    <property type="match status" value="1"/>
</dbReference>
<sequence>MSAVLESKPAFRPMRREDLARVMEIERDLYPFPWSEGNFRDSLQAGYSCWVCERARAVVGYAVLMLAAGEAHVLNIAIARAWQRQGLGTALLRHLIALARDYGAREMFLEVRPSNETARRLYHGMGFNEIGLRPRYYPAHGGREDAILMALTL</sequence>
<dbReference type="CDD" id="cd04301">
    <property type="entry name" value="NAT_SF"/>
    <property type="match status" value="1"/>
</dbReference>
<comment type="catalytic activity">
    <reaction evidence="5 6">
        <text>N-terminal L-alanyl-[ribosomal protein bS18] + acetyl-CoA = N-terminal N(alpha)-acetyl-L-alanyl-[ribosomal protein bS18] + CoA + H(+)</text>
        <dbReference type="Rhea" id="RHEA:43756"/>
        <dbReference type="Rhea" id="RHEA-COMP:10676"/>
        <dbReference type="Rhea" id="RHEA-COMP:10677"/>
        <dbReference type="ChEBI" id="CHEBI:15378"/>
        <dbReference type="ChEBI" id="CHEBI:57287"/>
        <dbReference type="ChEBI" id="CHEBI:57288"/>
        <dbReference type="ChEBI" id="CHEBI:64718"/>
        <dbReference type="ChEBI" id="CHEBI:83683"/>
        <dbReference type="EC" id="2.3.1.266"/>
    </reaction>
</comment>
<dbReference type="Proteomes" id="UP001482231">
    <property type="component" value="Unassembled WGS sequence"/>
</dbReference>
<dbReference type="InterPro" id="IPR006464">
    <property type="entry name" value="AcTrfase_RimI/Ard1"/>
</dbReference>
<evidence type="ECO:0000256" key="6">
    <source>
        <dbReference type="RuleBase" id="RU363094"/>
    </source>
</evidence>
<comment type="function">
    <text evidence="5 6">Acetylates the N-terminal alanine of ribosomal protein bS18.</text>
</comment>
<accession>A0ABV0EBL8</accession>
<dbReference type="InterPro" id="IPR043690">
    <property type="entry name" value="RimI"/>
</dbReference>